<name>A0A135TQY5_9PEZI</name>
<accession>A0A135TQY5</accession>
<feature type="region of interest" description="Disordered" evidence="1">
    <location>
        <begin position="91"/>
        <end position="149"/>
    </location>
</feature>
<evidence type="ECO:0000256" key="1">
    <source>
        <dbReference type="SAM" id="MobiDB-lite"/>
    </source>
</evidence>
<dbReference type="OrthoDB" id="4159838at2759"/>
<dbReference type="Proteomes" id="UP000070328">
    <property type="component" value="Unassembled WGS sequence"/>
</dbReference>
<sequence>MSGRISGPEMAKVINKNRRSETRVGIDGTRHLGHSGLPWTSSRCQRLLRPLQSRIALLRKVAIAERAAGGQTQSENEALKDALDRETAKKPSLVVEAYSPKTQRRRPRRTYSIKLADSSEDDGSMASKSTIRPRSFRQRPKNCSSGMPSVSTPILRRARHHITTSPSVDQPECHKTGSSCMRFKTTKRGPLVNSISKLTRLRGTLPPGRYQIYEGILHDLDTLLRSTILNHPAGGKKSLLSMCLNRVPQCATEIENWEKSQAVNNGPVSCIKQMAYSLRVYDELQTLGGTDNGWSHLRTLLRAHAIHLLRGVIGEGLLDVSFIRILIDHCKAMQFLHETASLTEAMLCFLYCEPLESRDTPRVNREGQLPAYLLNLTEDSVVESHLLETFSSLLVRRRLPVEMVTRRGFGGLWSIAASAVLEKRARPSATEFASIGLASLCMNAYPRRQRRSSALTTESKPAMLTLMSVLGALSAMAMISQDFGHAAPGSRASSRSRTQRVVVHILHQALRLVRSRIGSKEATYPLLLALFLSLSARAAHEATRLRLKAAIDGFGHGLGLGRAPSTGNNDSQLLDTTVDFTCSIAHCCGRATGQPSNSYFAKVCELIDTLETPGFARLRGNGAFVLAQKTDDLRDLVFAETLKKDLAEKDGMVVAKGNFTGFRWEEGISEWIAVSPLARRQGDLTREPLPRRRSGRHNSDVRVLADRSEPNLTTEGADQTGALVIASPGPTGESNGDQVGRRLAGKRKRTQNEEHGSRKRNLGAGVAGIDGVDGIDELGMGPENWPRVLDKSRLGSHVVGVRVRDGCRRVIRSSETWSRKVLADLGEHAALNDYGLNDEDELGI</sequence>
<gene>
    <name evidence="2" type="ORF">CSIM01_12313</name>
</gene>
<evidence type="ECO:0000313" key="3">
    <source>
        <dbReference type="Proteomes" id="UP000070328"/>
    </source>
</evidence>
<reference evidence="2 3" key="1">
    <citation type="submission" date="2014-02" db="EMBL/GenBank/DDBJ databases">
        <title>The genome sequence of Colletotrichum simmondsii CBS122122.</title>
        <authorList>
            <person name="Baroncelli R."/>
            <person name="Thon M.R."/>
        </authorList>
    </citation>
    <scope>NUCLEOTIDE SEQUENCE [LARGE SCALE GENOMIC DNA]</scope>
    <source>
        <strain evidence="2 3">CBS122122</strain>
    </source>
</reference>
<protein>
    <submittedName>
        <fullName evidence="2">Uncharacterized protein</fullName>
    </submittedName>
</protein>
<comment type="caution">
    <text evidence="2">The sequence shown here is derived from an EMBL/GenBank/DDBJ whole genome shotgun (WGS) entry which is preliminary data.</text>
</comment>
<organism evidence="2 3">
    <name type="scientific">Colletotrichum simmondsii</name>
    <dbReference type="NCBI Taxonomy" id="703756"/>
    <lineage>
        <taxon>Eukaryota</taxon>
        <taxon>Fungi</taxon>
        <taxon>Dikarya</taxon>
        <taxon>Ascomycota</taxon>
        <taxon>Pezizomycotina</taxon>
        <taxon>Sordariomycetes</taxon>
        <taxon>Hypocreomycetidae</taxon>
        <taxon>Glomerellales</taxon>
        <taxon>Glomerellaceae</taxon>
        <taxon>Colletotrichum</taxon>
        <taxon>Colletotrichum acutatum species complex</taxon>
    </lineage>
</organism>
<proteinExistence type="predicted"/>
<dbReference type="AlphaFoldDB" id="A0A135TQY5"/>
<evidence type="ECO:0000313" key="2">
    <source>
        <dbReference type="EMBL" id="KXH50600.1"/>
    </source>
</evidence>
<dbReference type="EMBL" id="JFBX01000084">
    <property type="protein sequence ID" value="KXH50600.1"/>
    <property type="molecule type" value="Genomic_DNA"/>
</dbReference>
<feature type="compositionally biased region" description="Basic and acidic residues" evidence="1">
    <location>
        <begin position="697"/>
        <end position="709"/>
    </location>
</feature>
<feature type="compositionally biased region" description="Basic residues" evidence="1">
    <location>
        <begin position="102"/>
        <end position="111"/>
    </location>
</feature>
<feature type="region of interest" description="Disordered" evidence="1">
    <location>
        <begin position="684"/>
        <end position="765"/>
    </location>
</feature>
<keyword evidence="3" id="KW-1185">Reference proteome</keyword>